<dbReference type="Proteomes" id="UP001589789">
    <property type="component" value="Unassembled WGS sequence"/>
</dbReference>
<keyword evidence="2" id="KW-0732">Signal</keyword>
<comment type="similarity">
    <text evidence="1">Belongs to the outer membrane factor (OMF) (TC 1.B.17) family.</text>
</comment>
<comment type="caution">
    <text evidence="3">The sequence shown here is derived from an EMBL/GenBank/DDBJ whole genome shotgun (WGS) entry which is preliminary data.</text>
</comment>
<protein>
    <submittedName>
        <fullName evidence="3">TolC family protein</fullName>
    </submittedName>
</protein>
<organism evidence="3 4">
    <name type="scientific">Muricoccus vinaceus</name>
    <dbReference type="NCBI Taxonomy" id="424704"/>
    <lineage>
        <taxon>Bacteria</taxon>
        <taxon>Pseudomonadati</taxon>
        <taxon>Pseudomonadota</taxon>
        <taxon>Alphaproteobacteria</taxon>
        <taxon>Acetobacterales</taxon>
        <taxon>Roseomonadaceae</taxon>
        <taxon>Muricoccus</taxon>
    </lineage>
</organism>
<dbReference type="InterPro" id="IPR003423">
    <property type="entry name" value="OMP_efflux"/>
</dbReference>
<accession>A0ABV6IWP3</accession>
<name>A0ABV6IWP3_9PROT</name>
<dbReference type="Pfam" id="PF02321">
    <property type="entry name" value="OEP"/>
    <property type="match status" value="2"/>
</dbReference>
<sequence>MQISAVWLAVTLAALPAVVHGQDARTPAGPITISSPQQAVAAALARSPALRGAGAAQQAVRADALQAPLRPNPEVGVTVENFGGLGGRGDYRGGRTVETTIGVAQRLELGGKRAARIGFAARSGELAGLDFASFRLDLTRDVITALADAEASFRLVAVERERARLAGETLRAARARVEAGRDPLLQAQRAEVVRATAEIAAERAQRDSEIALTDLAALIGAPRVDLAPRQAWFEDIGRAPGTPVPADPLARLAGNPDLARLQAAVQQQIANVALQRSTAVPDLTVQGYARRFEETGETAFVAGASIPLPFSNRNQGGIARAQAELLRAEAEADRTRIALVAALTAAEQRTALSWRTVQSLRRDALPAAEQAARFASGGFAEGKFSFLEVLDAQRALSDARAQLIDAIREFHTRRAAVERLRGQQPAAMANGSAR</sequence>
<gene>
    <name evidence="3" type="ORF">ACFFIC_19320</name>
</gene>
<evidence type="ECO:0000256" key="1">
    <source>
        <dbReference type="ARBA" id="ARBA00007613"/>
    </source>
</evidence>
<feature type="signal peptide" evidence="2">
    <location>
        <begin position="1"/>
        <end position="21"/>
    </location>
</feature>
<dbReference type="RefSeq" id="WP_377053356.1">
    <property type="nucleotide sequence ID" value="NZ_JBHLVZ010000069.1"/>
</dbReference>
<evidence type="ECO:0000313" key="3">
    <source>
        <dbReference type="EMBL" id="MFC0387674.1"/>
    </source>
</evidence>
<keyword evidence="4" id="KW-1185">Reference proteome</keyword>
<evidence type="ECO:0000256" key="2">
    <source>
        <dbReference type="SAM" id="SignalP"/>
    </source>
</evidence>
<reference evidence="3 4" key="1">
    <citation type="submission" date="2024-09" db="EMBL/GenBank/DDBJ databases">
        <authorList>
            <person name="Sun Q."/>
            <person name="Mori K."/>
        </authorList>
    </citation>
    <scope>NUCLEOTIDE SEQUENCE [LARGE SCALE GENOMIC DNA]</scope>
    <source>
        <strain evidence="3 4">CCM 7468</strain>
    </source>
</reference>
<dbReference type="SUPFAM" id="SSF56954">
    <property type="entry name" value="Outer membrane efflux proteins (OEP)"/>
    <property type="match status" value="1"/>
</dbReference>
<evidence type="ECO:0000313" key="4">
    <source>
        <dbReference type="Proteomes" id="UP001589789"/>
    </source>
</evidence>
<dbReference type="PANTHER" id="PTHR30203:SF24">
    <property type="entry name" value="BLR4935 PROTEIN"/>
    <property type="match status" value="1"/>
</dbReference>
<dbReference type="PANTHER" id="PTHR30203">
    <property type="entry name" value="OUTER MEMBRANE CATION EFFLUX PROTEIN"/>
    <property type="match status" value="1"/>
</dbReference>
<dbReference type="Gene3D" id="1.20.1600.10">
    <property type="entry name" value="Outer membrane efflux proteins (OEP)"/>
    <property type="match status" value="1"/>
</dbReference>
<dbReference type="InterPro" id="IPR010131">
    <property type="entry name" value="MdtP/NodT-like"/>
</dbReference>
<dbReference type="EMBL" id="JBHLVZ010000069">
    <property type="protein sequence ID" value="MFC0387674.1"/>
    <property type="molecule type" value="Genomic_DNA"/>
</dbReference>
<proteinExistence type="inferred from homology"/>
<feature type="chain" id="PRO_5045101196" evidence="2">
    <location>
        <begin position="22"/>
        <end position="434"/>
    </location>
</feature>